<dbReference type="STRING" id="579138.Zymop_0823"/>
<feature type="domain" description="Phage terminase large subunit N-terminal" evidence="1">
    <location>
        <begin position="23"/>
        <end position="215"/>
    </location>
</feature>
<reference evidence="2 3" key="1">
    <citation type="journal article" date="2011" name="J. Bacteriol.">
        <title>Genome sequence of the ethanol-producing Zymomonas mobilis subsp. pomaceae lectotype strain ATCC 29192.</title>
        <authorList>
            <person name="Kouvelis V.N."/>
            <person name="Davenport K.W."/>
            <person name="Brettin T.S."/>
            <person name="Bruce D."/>
            <person name="Detter C."/>
            <person name="Han C.S."/>
            <person name="Nolan M."/>
            <person name="Tapia R."/>
            <person name="Damoulaki A."/>
            <person name="Kyrpides N.C."/>
            <person name="Typas M.A."/>
            <person name="Pappas K.M."/>
        </authorList>
    </citation>
    <scope>NUCLEOTIDE SEQUENCE [LARGE SCALE GENOMIC DNA]</scope>
    <source>
        <strain evidence="3">ATCC 29192 / DSM 22645 / JCM 10191 / CCUG 17912 / NBRC 13757 / NCIMB 11200 / NRRL B-4491 / Barker I</strain>
    </source>
</reference>
<sequence length="428" mass="48043">MPPSLLRIPTAKVFSPLLKPARYKGAYGGRGSGKSHFFAEMLVEDCLRNPGLRAVCIREIQKSLKDSAKRLIEAKLLAYNLGQAQGFRVLRDSIRTPGDGVIIFQGMQDHTAETIKSLEGFSRAWVEEAQTLSQRSLELLRPTIRSEDSELWFSWNPRFKNDPVDKMLRSDNPPTGALVIEANWSDNPWFPSPLEQERLDCLAYDPDKYHHIWEGGYAEITEGAYYAKALAIARAEGRIGTLAADPLMAFRAVWDIGGTGAKADATAIWIIQYIGREIRFLDHYEAQGQPLSAHLYWLRSQGYEQAVCILPHDGAQHDKIVSTSYEGALREAGFSVRVMPNQGKGAAMQRVESARRLFPQMWFDEKRCRGGLEALGWYHEKRDEIRGIGLGPEHDWASHSADAFGLAAIAWEPPVTSRKIVYSNKGIL</sequence>
<gene>
    <name evidence="2" type="ordered locus">Zymop_0823</name>
</gene>
<evidence type="ECO:0000313" key="3">
    <source>
        <dbReference type="Proteomes" id="UP000000491"/>
    </source>
</evidence>
<evidence type="ECO:0000259" key="1">
    <source>
        <dbReference type="Pfam" id="PF04466"/>
    </source>
</evidence>
<dbReference type="InterPro" id="IPR027417">
    <property type="entry name" value="P-loop_NTPase"/>
</dbReference>
<dbReference type="Pfam" id="PF04466">
    <property type="entry name" value="Terminase_3"/>
    <property type="match status" value="1"/>
</dbReference>
<dbReference type="eggNOG" id="COG1783">
    <property type="taxonomic scope" value="Bacteria"/>
</dbReference>
<dbReference type="RefSeq" id="WP_013934120.1">
    <property type="nucleotide sequence ID" value="NC_015709.1"/>
</dbReference>
<name>F8ESE9_ZYMMT</name>
<organism evidence="2 3">
    <name type="scientific">Zymomonas mobilis subsp. pomaceae (strain ATCC 29192 / DSM 22645 / JCM 10191 / CCUG 17912 / NBRC 13757 / NCIMB 11200 / NRRL B-4491 / Barker I)</name>
    <dbReference type="NCBI Taxonomy" id="579138"/>
    <lineage>
        <taxon>Bacteria</taxon>
        <taxon>Pseudomonadati</taxon>
        <taxon>Pseudomonadota</taxon>
        <taxon>Alphaproteobacteria</taxon>
        <taxon>Sphingomonadales</taxon>
        <taxon>Zymomonadaceae</taxon>
        <taxon>Zymomonas</taxon>
    </lineage>
</organism>
<dbReference type="AlphaFoldDB" id="F8ESE9"/>
<dbReference type="HOGENOM" id="CLU_054545_0_0_5"/>
<dbReference type="NCBIfam" id="TIGR01547">
    <property type="entry name" value="phage_term_2"/>
    <property type="match status" value="1"/>
</dbReference>
<protein>
    <submittedName>
        <fullName evidence="2">Phage terminase, large subunit, PBSX family</fullName>
    </submittedName>
</protein>
<proteinExistence type="predicted"/>
<evidence type="ECO:0000313" key="2">
    <source>
        <dbReference type="EMBL" id="AEI37724.1"/>
    </source>
</evidence>
<dbReference type="InterPro" id="IPR006437">
    <property type="entry name" value="Phage_terminase_lsu"/>
</dbReference>
<dbReference type="PANTHER" id="PTHR39184">
    <property type="match status" value="1"/>
</dbReference>
<dbReference type="Gene3D" id="3.30.420.280">
    <property type="match status" value="1"/>
</dbReference>
<dbReference type="PANTHER" id="PTHR39184:SF1">
    <property type="entry name" value="PBSX PHAGE TERMINASE LARGE SUBUNIT"/>
    <property type="match status" value="1"/>
</dbReference>
<dbReference type="EMBL" id="CP002865">
    <property type="protein sequence ID" value="AEI37724.1"/>
    <property type="molecule type" value="Genomic_DNA"/>
</dbReference>
<dbReference type="Proteomes" id="UP000000491">
    <property type="component" value="Chromosome"/>
</dbReference>
<dbReference type="InterPro" id="IPR035412">
    <property type="entry name" value="Terminase_L_N"/>
</dbReference>
<dbReference type="PATRIC" id="fig|579138.3.peg.865"/>
<accession>F8ESE9</accession>
<dbReference type="KEGG" id="zmp:Zymop_0823"/>
<dbReference type="InterPro" id="IPR052380">
    <property type="entry name" value="Viral_DNA_packaging_terminase"/>
</dbReference>
<dbReference type="Gene3D" id="3.40.50.300">
    <property type="entry name" value="P-loop containing nucleotide triphosphate hydrolases"/>
    <property type="match status" value="1"/>
</dbReference>